<dbReference type="Proteomes" id="UP000315648">
    <property type="component" value="Unassembled WGS sequence"/>
</dbReference>
<accession>A0A556QT07</accession>
<reference evidence="1 2" key="1">
    <citation type="submission" date="2019-07" db="EMBL/GenBank/DDBJ databases">
        <title>Description of 53C-WASEF.</title>
        <authorList>
            <person name="Pitt A."/>
            <person name="Hahn M.W."/>
        </authorList>
    </citation>
    <scope>NUCLEOTIDE SEQUENCE [LARGE SCALE GENOMIC DNA]</scope>
    <source>
        <strain evidence="1 2">53C-WASEF</strain>
    </source>
</reference>
<organism evidence="1 2">
    <name type="scientific">Rariglobus hedericola</name>
    <dbReference type="NCBI Taxonomy" id="2597822"/>
    <lineage>
        <taxon>Bacteria</taxon>
        <taxon>Pseudomonadati</taxon>
        <taxon>Verrucomicrobiota</taxon>
        <taxon>Opitutia</taxon>
        <taxon>Opitutales</taxon>
        <taxon>Opitutaceae</taxon>
        <taxon>Rariglobus</taxon>
    </lineage>
</organism>
<comment type="caution">
    <text evidence="1">The sequence shown here is derived from an EMBL/GenBank/DDBJ whole genome shotgun (WGS) entry which is preliminary data.</text>
</comment>
<dbReference type="NCBIfam" id="TIGR04294">
    <property type="entry name" value="pre_pil_HX9DG"/>
    <property type="match status" value="1"/>
</dbReference>
<dbReference type="EMBL" id="VMBG01000001">
    <property type="protein sequence ID" value="TSJ79762.1"/>
    <property type="molecule type" value="Genomic_DNA"/>
</dbReference>
<sequence length="85" mass="9696">MNGKMDYYFQRPRVTIVRPAKTIMAGDSKSHVLSVWTGDPTGETFESSDPQRHRAQANYLFVDGHVETLSLADAYKLFNRDPYAQ</sequence>
<name>A0A556QT07_9BACT</name>
<evidence type="ECO:0000313" key="2">
    <source>
        <dbReference type="Proteomes" id="UP000315648"/>
    </source>
</evidence>
<protein>
    <submittedName>
        <fullName evidence="1">Uncharacterized protein</fullName>
    </submittedName>
</protein>
<dbReference type="AlphaFoldDB" id="A0A556QT07"/>
<proteinExistence type="predicted"/>
<evidence type="ECO:0000313" key="1">
    <source>
        <dbReference type="EMBL" id="TSJ79762.1"/>
    </source>
</evidence>
<gene>
    <name evidence="1" type="ORF">FPL22_09720</name>
</gene>
<dbReference type="InterPro" id="IPR027558">
    <property type="entry name" value="Pre_pil_HX9DG_C"/>
</dbReference>
<keyword evidence="2" id="KW-1185">Reference proteome</keyword>